<reference evidence="1" key="1">
    <citation type="submission" date="2018-10" db="EMBL/GenBank/DDBJ databases">
        <title>Hidden diversity of soil giant viruses.</title>
        <authorList>
            <person name="Schulz F."/>
            <person name="Alteio L."/>
            <person name="Goudeau D."/>
            <person name="Ryan E.M."/>
            <person name="Malmstrom R.R."/>
            <person name="Blanchard J."/>
            <person name="Woyke T."/>
        </authorList>
    </citation>
    <scope>NUCLEOTIDE SEQUENCE</scope>
    <source>
        <strain evidence="1">FNV1</strain>
    </source>
</reference>
<gene>
    <name evidence="1" type="ORF">Faunusvirus20_7</name>
</gene>
<protein>
    <submittedName>
        <fullName evidence="1">Uncharacterized protein</fullName>
    </submittedName>
</protein>
<organism evidence="1">
    <name type="scientific">Faunusvirus sp</name>
    <dbReference type="NCBI Taxonomy" id="2487766"/>
    <lineage>
        <taxon>Viruses</taxon>
        <taxon>Varidnaviria</taxon>
        <taxon>Bamfordvirae</taxon>
        <taxon>Nucleocytoviricota</taxon>
        <taxon>Megaviricetes</taxon>
        <taxon>Imitervirales</taxon>
        <taxon>Mimiviridae</taxon>
    </lineage>
</organism>
<proteinExistence type="predicted"/>
<sequence>MDKVIAMNEQDAEYKELATRLVTLTVQHKIVMEIVMERRKAEMRLQIAKLEADLEMESKMEPVVMSAGGVPNTASIMDTIIQIQKNQKDLRAANKKQAAKLQRIWTRMNWTDTYGSRKPDGSCYYAGMSL</sequence>
<dbReference type="EMBL" id="MK072151">
    <property type="protein sequence ID" value="AYV79524.1"/>
    <property type="molecule type" value="Genomic_DNA"/>
</dbReference>
<evidence type="ECO:0000313" key="1">
    <source>
        <dbReference type="EMBL" id="AYV79524.1"/>
    </source>
</evidence>
<name>A0A3G4ZYX8_9VIRU</name>
<accession>A0A3G4ZYX8</accession>